<dbReference type="AlphaFoldDB" id="A0AAD5TI86"/>
<evidence type="ECO:0000256" key="1">
    <source>
        <dbReference type="RuleBase" id="RU365099"/>
    </source>
</evidence>
<dbReference type="PANTHER" id="PTHR28055:SF1">
    <property type="entry name" value="ALTERED INHERITANCE OF MITOCHONDRIA PROTEIN 41, MITOCHONDRIAL"/>
    <property type="match status" value="1"/>
</dbReference>
<dbReference type="InterPro" id="IPR023168">
    <property type="entry name" value="GatB_Yqey_C_2"/>
</dbReference>
<dbReference type="Pfam" id="PF09424">
    <property type="entry name" value="YqeY"/>
    <property type="match status" value="1"/>
</dbReference>
<dbReference type="Gene3D" id="1.10.1510.10">
    <property type="entry name" value="Uncharacterised protein YqeY/AIM41 PF09424, N-terminal domain"/>
    <property type="match status" value="1"/>
</dbReference>
<keyword evidence="1" id="KW-0496">Mitochondrion</keyword>
<gene>
    <name evidence="1" type="primary">AIM41</name>
    <name evidence="2" type="ORF">HDU87_005346</name>
</gene>
<dbReference type="InterPro" id="IPR003789">
    <property type="entry name" value="Asn/Gln_tRNA_amidoTrase-B-like"/>
</dbReference>
<keyword evidence="3" id="KW-1185">Reference proteome</keyword>
<dbReference type="Proteomes" id="UP001212152">
    <property type="component" value="Unassembled WGS sequence"/>
</dbReference>
<dbReference type="EMBL" id="JADGJQ010000042">
    <property type="protein sequence ID" value="KAJ3176304.1"/>
    <property type="molecule type" value="Genomic_DNA"/>
</dbReference>
<evidence type="ECO:0000313" key="3">
    <source>
        <dbReference type="Proteomes" id="UP001212152"/>
    </source>
</evidence>
<dbReference type="GO" id="GO:0005739">
    <property type="term" value="C:mitochondrion"/>
    <property type="evidence" value="ECO:0007669"/>
    <property type="project" value="UniProtKB-SubCell"/>
</dbReference>
<dbReference type="GO" id="GO:0016884">
    <property type="term" value="F:carbon-nitrogen ligase activity, with glutamine as amido-N-donor"/>
    <property type="evidence" value="ECO:0007669"/>
    <property type="project" value="UniProtKB-UniRule"/>
</dbReference>
<organism evidence="2 3">
    <name type="scientific">Geranomyces variabilis</name>
    <dbReference type="NCBI Taxonomy" id="109894"/>
    <lineage>
        <taxon>Eukaryota</taxon>
        <taxon>Fungi</taxon>
        <taxon>Fungi incertae sedis</taxon>
        <taxon>Chytridiomycota</taxon>
        <taxon>Chytridiomycota incertae sedis</taxon>
        <taxon>Chytridiomycetes</taxon>
        <taxon>Spizellomycetales</taxon>
        <taxon>Powellomycetaceae</taxon>
        <taxon>Geranomyces</taxon>
    </lineage>
</organism>
<protein>
    <recommendedName>
        <fullName evidence="1">Altered inheritance of mitochondria protein 41</fullName>
    </recommendedName>
</protein>
<dbReference type="InterPro" id="IPR042184">
    <property type="entry name" value="YqeY/Aim41_N"/>
</dbReference>
<proteinExistence type="inferred from homology"/>
<accession>A0AAD5TI86</accession>
<dbReference type="InterPro" id="IPR019004">
    <property type="entry name" value="YqeY/Aim41"/>
</dbReference>
<name>A0AAD5TI86_9FUNG</name>
<evidence type="ECO:0000313" key="2">
    <source>
        <dbReference type="EMBL" id="KAJ3176304.1"/>
    </source>
</evidence>
<comment type="subcellular location">
    <subcellularLocation>
        <location evidence="1">Mitochondrion</location>
    </subcellularLocation>
</comment>
<reference evidence="2" key="1">
    <citation type="submission" date="2020-05" db="EMBL/GenBank/DDBJ databases">
        <title>Phylogenomic resolution of chytrid fungi.</title>
        <authorList>
            <person name="Stajich J.E."/>
            <person name="Amses K."/>
            <person name="Simmons R."/>
            <person name="Seto K."/>
            <person name="Myers J."/>
            <person name="Bonds A."/>
            <person name="Quandt C.A."/>
            <person name="Barry K."/>
            <person name="Liu P."/>
            <person name="Grigoriev I."/>
            <person name="Longcore J.E."/>
            <person name="James T.Y."/>
        </authorList>
    </citation>
    <scope>NUCLEOTIDE SEQUENCE</scope>
    <source>
        <strain evidence="2">JEL0379</strain>
    </source>
</reference>
<dbReference type="SUPFAM" id="SSF89095">
    <property type="entry name" value="GatB/YqeY motif"/>
    <property type="match status" value="1"/>
</dbReference>
<sequence>MNSRPIARCLLRQQSFATGVKLAVAPTVRPAAFTARRHVATTPAGDAANELIRNRLKNDLKTAMRAKNTTLTTAIKSVLSSITYHEKSAGAAPLSVATLIQRSLKKRKEAADQFRAGGREDLATKEEEECKMLEVYLPKQMTEEELAEAVKAAVAEVGANGVKDLGKVMKVLNAKIDDALAPRKLVSDVAKRVLQASS</sequence>
<dbReference type="PANTHER" id="PTHR28055">
    <property type="entry name" value="ALTERED INHERITANCE OF MITOCHONDRIA PROTEIN 41, MITOCHONDRIAL"/>
    <property type="match status" value="1"/>
</dbReference>
<comment type="caution">
    <text evidence="2">The sequence shown here is derived from an EMBL/GenBank/DDBJ whole genome shotgun (WGS) entry which is preliminary data.</text>
</comment>
<comment type="similarity">
    <text evidence="1">Belongs to the AIM41 family.</text>
</comment>
<dbReference type="Gene3D" id="1.10.10.410">
    <property type="match status" value="1"/>
</dbReference>